<dbReference type="KEGG" id="sphu:SPPYR_3232"/>
<dbReference type="SUPFAM" id="SSF46458">
    <property type="entry name" value="Globin-like"/>
    <property type="match status" value="1"/>
</dbReference>
<gene>
    <name evidence="1" type="ORF">SPPYR_3232</name>
</gene>
<name>A0A1Y5Q3I5_9SPHN</name>
<evidence type="ECO:0000313" key="1">
    <source>
        <dbReference type="EMBL" id="SBV34347.1"/>
    </source>
</evidence>
<dbReference type="GO" id="GO:0020037">
    <property type="term" value="F:heme binding"/>
    <property type="evidence" value="ECO:0007669"/>
    <property type="project" value="InterPro"/>
</dbReference>
<organism evidence="1">
    <name type="scientific">uncultured Sphingopyxis sp</name>
    <dbReference type="NCBI Taxonomy" id="310581"/>
    <lineage>
        <taxon>Bacteria</taxon>
        <taxon>Pseudomonadati</taxon>
        <taxon>Pseudomonadota</taxon>
        <taxon>Alphaproteobacteria</taxon>
        <taxon>Sphingomonadales</taxon>
        <taxon>Sphingomonadaceae</taxon>
        <taxon>Sphingopyxis</taxon>
        <taxon>environmental samples</taxon>
    </lineage>
</organism>
<sequence>MSVPARDIAAMEASLAAVADAGVEIRHALFDRFFDAFPDRRASFMIVDASSRRMTDETLAMMLGLAKGEGWVWPLVAELVFTHRAYGPLPIAEYDAFIDMTVEELGTAAGAAWSAPAAAAWQRQAEALKAMIRQARAEWESAMPVGTPQPAG</sequence>
<dbReference type="InterPro" id="IPR012292">
    <property type="entry name" value="Globin/Proto"/>
</dbReference>
<reference evidence="1" key="1">
    <citation type="submission" date="2016-03" db="EMBL/GenBank/DDBJ databases">
        <authorList>
            <person name="Ploux O."/>
        </authorList>
    </citation>
    <scope>NUCLEOTIDE SEQUENCE</scope>
    <source>
        <strain evidence="1">UC10</strain>
    </source>
</reference>
<accession>A0A1Y5Q3I5</accession>
<protein>
    <recommendedName>
        <fullName evidence="2">Globin</fullName>
    </recommendedName>
</protein>
<dbReference type="Gene3D" id="1.10.490.10">
    <property type="entry name" value="Globins"/>
    <property type="match status" value="1"/>
</dbReference>
<dbReference type="EMBL" id="LT598653">
    <property type="protein sequence ID" value="SBV34347.1"/>
    <property type="molecule type" value="Genomic_DNA"/>
</dbReference>
<dbReference type="AlphaFoldDB" id="A0A1Y5Q3I5"/>
<proteinExistence type="predicted"/>
<evidence type="ECO:0008006" key="2">
    <source>
        <dbReference type="Google" id="ProtNLM"/>
    </source>
</evidence>
<dbReference type="InterPro" id="IPR009050">
    <property type="entry name" value="Globin-like_sf"/>
</dbReference>
<dbReference type="GO" id="GO:0019825">
    <property type="term" value="F:oxygen binding"/>
    <property type="evidence" value="ECO:0007669"/>
    <property type="project" value="InterPro"/>
</dbReference>